<feature type="compositionally biased region" description="Polar residues" evidence="1">
    <location>
        <begin position="347"/>
        <end position="360"/>
    </location>
</feature>
<feature type="compositionally biased region" description="Basic residues" evidence="1">
    <location>
        <begin position="639"/>
        <end position="648"/>
    </location>
</feature>
<name>A0A2S4L8U6_9HYPO</name>
<feature type="compositionally biased region" description="Polar residues" evidence="1">
    <location>
        <begin position="602"/>
        <end position="615"/>
    </location>
</feature>
<feature type="region of interest" description="Disordered" evidence="1">
    <location>
        <begin position="591"/>
        <end position="654"/>
    </location>
</feature>
<organism evidence="2 3">
    <name type="scientific">Tolypocladium paradoxum</name>
    <dbReference type="NCBI Taxonomy" id="94208"/>
    <lineage>
        <taxon>Eukaryota</taxon>
        <taxon>Fungi</taxon>
        <taxon>Dikarya</taxon>
        <taxon>Ascomycota</taxon>
        <taxon>Pezizomycotina</taxon>
        <taxon>Sordariomycetes</taxon>
        <taxon>Hypocreomycetidae</taxon>
        <taxon>Hypocreales</taxon>
        <taxon>Ophiocordycipitaceae</taxon>
        <taxon>Tolypocladium</taxon>
    </lineage>
</organism>
<feature type="compositionally biased region" description="Low complexity" evidence="1">
    <location>
        <begin position="86"/>
        <end position="105"/>
    </location>
</feature>
<sequence>MSAVPPFPTMPQNSSYNNPGVPCRVSRLHASGASTRGRGLAHLVSKFEILDAISSVDNTVAEAEASVLRGHRKTTVADAEGKLKPSLSVASSKSAVSVSSAARSAGNGPGDMSPKRVPSSTASDKSSPTEDPTPGAGRLSMVAERRRFFEGGPSNSSLGECPRSVDCSSMALLCLNGQASKSSKLPLTSSWRTLRTSSPSPSSRSSQTVLRENPSKANVPHRLSQCLPFNKTFPSLLDRQSTKSNSRLLPDASSAAINDDASLERTPEWSSYYSSSSRETRNKPSWLSLTQETPVPVPQTPVRSRDDHAMPRGAAVSSTKGIPTGRLMHSSANSGGAIRVVRDCNFESPTKSNKTTTQSPTRKRQETTPLQPRLGATGPKLHGSTLPAVFSGSPAPRRLCKKQAKDYEEPREGQSNHAATPTRGQKAPQLQDTIGLFESLSRQATADGPSSSDVWPSNKQHEQAGRLNEPRTQKRSIGLGSTFRKISGSWGRTRLARAMSKQSDAAYTDLDAGRVAGNTRSARLGKNERQLPSRLHEGDSQTNLINLVTLDLIDIEAAMTGSALPPISEPFSCPWDGDGSQTDDVHLSLEENIDSGDGEPPSQDSPRKGSQGNTDTEARTAETARPSSSDSETHEQRGSRRVSSRRWVSRSSGTLVARVQCALEQPRPVRANEVRRLVSLCRDKVTGWKGRGVSE</sequence>
<keyword evidence="3" id="KW-1185">Reference proteome</keyword>
<evidence type="ECO:0000256" key="1">
    <source>
        <dbReference type="SAM" id="MobiDB-lite"/>
    </source>
</evidence>
<feature type="compositionally biased region" description="Low complexity" evidence="1">
    <location>
        <begin position="185"/>
        <end position="206"/>
    </location>
</feature>
<proteinExistence type="predicted"/>
<feature type="region of interest" description="Disordered" evidence="1">
    <location>
        <begin position="267"/>
        <end position="429"/>
    </location>
</feature>
<feature type="compositionally biased region" description="Basic and acidic residues" evidence="1">
    <location>
        <begin position="459"/>
        <end position="472"/>
    </location>
</feature>
<accession>A0A2S4L8U6</accession>
<dbReference type="EMBL" id="PKSG01000095">
    <property type="protein sequence ID" value="POR38856.1"/>
    <property type="molecule type" value="Genomic_DNA"/>
</dbReference>
<comment type="caution">
    <text evidence="2">The sequence shown here is derived from an EMBL/GenBank/DDBJ whole genome shotgun (WGS) entry which is preliminary data.</text>
</comment>
<feature type="region of interest" description="Disordered" evidence="1">
    <location>
        <begin position="442"/>
        <end position="480"/>
    </location>
</feature>
<protein>
    <submittedName>
        <fullName evidence="2">Uncharacterized protein</fullName>
    </submittedName>
</protein>
<feature type="compositionally biased region" description="Polar residues" evidence="1">
    <location>
        <begin position="118"/>
        <end position="130"/>
    </location>
</feature>
<feature type="compositionally biased region" description="Polar residues" evidence="1">
    <location>
        <begin position="442"/>
        <end position="458"/>
    </location>
</feature>
<reference evidence="2 3" key="1">
    <citation type="submission" date="2018-01" db="EMBL/GenBank/DDBJ databases">
        <title>Harnessing the power of phylogenomics to disentangle the directionality and signatures of interkingdom host jumping in the parasitic fungal genus Tolypocladium.</title>
        <authorList>
            <person name="Quandt C.A."/>
            <person name="Patterson W."/>
            <person name="Spatafora J.W."/>
        </authorList>
    </citation>
    <scope>NUCLEOTIDE SEQUENCE [LARGE SCALE GENOMIC DNA]</scope>
    <source>
        <strain evidence="2 3">NRBC 100945</strain>
    </source>
</reference>
<feature type="region of interest" description="Disordered" evidence="1">
    <location>
        <begin position="182"/>
        <end position="220"/>
    </location>
</feature>
<evidence type="ECO:0000313" key="2">
    <source>
        <dbReference type="EMBL" id="POR38856.1"/>
    </source>
</evidence>
<feature type="compositionally biased region" description="Polar residues" evidence="1">
    <location>
        <begin position="415"/>
        <end position="429"/>
    </location>
</feature>
<feature type="compositionally biased region" description="Basic and acidic residues" evidence="1">
    <location>
        <begin position="403"/>
        <end position="414"/>
    </location>
</feature>
<dbReference type="OrthoDB" id="5084700at2759"/>
<feature type="region of interest" description="Disordered" evidence="1">
    <location>
        <begin position="85"/>
        <end position="137"/>
    </location>
</feature>
<dbReference type="Proteomes" id="UP000237481">
    <property type="component" value="Unassembled WGS sequence"/>
</dbReference>
<gene>
    <name evidence="2" type="ORF">TPAR_00950</name>
</gene>
<dbReference type="AlphaFoldDB" id="A0A2S4L8U6"/>
<evidence type="ECO:0000313" key="3">
    <source>
        <dbReference type="Proteomes" id="UP000237481"/>
    </source>
</evidence>